<dbReference type="InterPro" id="IPR011040">
    <property type="entry name" value="Sialidase"/>
</dbReference>
<accession>K2NNH4</accession>
<evidence type="ECO:0000259" key="2">
    <source>
        <dbReference type="Pfam" id="PF13859"/>
    </source>
</evidence>
<name>K2NNH4_TRYCR</name>
<keyword evidence="1" id="KW-0732">Signal</keyword>
<dbReference type="AlphaFoldDB" id="K2NNH4"/>
<dbReference type="Proteomes" id="UP000007350">
    <property type="component" value="Unassembled WGS sequence"/>
</dbReference>
<reference evidence="3 4" key="1">
    <citation type="journal article" date="2012" name="BMC Genomics">
        <title>Comparative genomic analysis of human infective Trypanosoma cruzi lineages with the bat-restricted subspecies T. cruzi marinkellei.</title>
        <authorList>
            <person name="Franzen O."/>
            <person name="Talavera-Lopez C."/>
            <person name="Ochaya S."/>
            <person name="Butler C.E."/>
            <person name="Messenger L.A."/>
            <person name="Lewis M.D."/>
            <person name="Llewellyn M.S."/>
            <person name="Marinkelle C.J."/>
            <person name="Tyler K.M."/>
            <person name="Miles M.A."/>
            <person name="Andersson B."/>
        </authorList>
    </citation>
    <scope>NUCLEOTIDE SEQUENCE [LARGE SCALE GENOMIC DNA]</scope>
    <source>
        <strain evidence="3 4">B7</strain>
    </source>
</reference>
<comment type="caution">
    <text evidence="3">The sequence shown here is derived from an EMBL/GenBank/DDBJ whole genome shotgun (WGS) entry which is preliminary data.</text>
</comment>
<evidence type="ECO:0000256" key="1">
    <source>
        <dbReference type="SAM" id="SignalP"/>
    </source>
</evidence>
<protein>
    <submittedName>
        <fullName evidence="3">Trans-sialidase, putative</fullName>
    </submittedName>
</protein>
<keyword evidence="4" id="KW-1185">Reference proteome</keyword>
<dbReference type="EMBL" id="AHKC01001352">
    <property type="protein sequence ID" value="EKF39364.1"/>
    <property type="molecule type" value="Genomic_DNA"/>
</dbReference>
<feature type="signal peptide" evidence="1">
    <location>
        <begin position="1"/>
        <end position="18"/>
    </location>
</feature>
<dbReference type="InterPro" id="IPR036278">
    <property type="entry name" value="Sialidase_sf"/>
</dbReference>
<dbReference type="Pfam" id="PF13859">
    <property type="entry name" value="BNR_3"/>
    <property type="match status" value="1"/>
</dbReference>
<proteinExistence type="predicted"/>
<dbReference type="Gene3D" id="2.120.10.10">
    <property type="match status" value="1"/>
</dbReference>
<evidence type="ECO:0000313" key="4">
    <source>
        <dbReference type="Proteomes" id="UP000007350"/>
    </source>
</evidence>
<evidence type="ECO:0000313" key="3">
    <source>
        <dbReference type="EMBL" id="EKF39364.1"/>
    </source>
</evidence>
<sequence>MVRTFGLLRAPSLAYLQGAVVVIVEVHYTNTADKKVCAGSAANSIDSDKRTWTKGSAIVLDHYDIKVGRLLRPTAVVYDGDIRALVGGHGKSGAPVTRVAGDDYWTPRMAEGDVPHDDEDENTKEFAWHRRGASILDSFLKDLKPIPEHIKQFLGAGGAGIWLEDNSSVLPTHALKNVGKAVSLVILAKGLAYGWEFSRIRVLRDASSLRFLPGRTESSSGWRCVRTAAAGFTRGM</sequence>
<dbReference type="OrthoDB" id="10519546at2759"/>
<organism evidence="3 4">
    <name type="scientific">Trypanosoma cruzi marinkellei</name>
    <dbReference type="NCBI Taxonomy" id="85056"/>
    <lineage>
        <taxon>Eukaryota</taxon>
        <taxon>Discoba</taxon>
        <taxon>Euglenozoa</taxon>
        <taxon>Kinetoplastea</taxon>
        <taxon>Metakinetoplastina</taxon>
        <taxon>Trypanosomatida</taxon>
        <taxon>Trypanosomatidae</taxon>
        <taxon>Trypanosoma</taxon>
        <taxon>Schizotrypanum</taxon>
    </lineage>
</organism>
<gene>
    <name evidence="3" type="ORF">MOQ_000407</name>
</gene>
<feature type="domain" description="Sialidase" evidence="2">
    <location>
        <begin position="10"/>
        <end position="199"/>
    </location>
</feature>
<dbReference type="SUPFAM" id="SSF50939">
    <property type="entry name" value="Sialidases"/>
    <property type="match status" value="1"/>
</dbReference>
<feature type="chain" id="PRO_5003862281" evidence="1">
    <location>
        <begin position="19"/>
        <end position="236"/>
    </location>
</feature>